<dbReference type="EMBL" id="FNPH01000004">
    <property type="protein sequence ID" value="SDY97810.1"/>
    <property type="molecule type" value="Genomic_DNA"/>
</dbReference>
<sequence length="142" mass="14332">MTSDFHSPVADAVDALDDLMARVGVDGLTAALAHPVLMTVVTQHTAAVRESVDSAGHPVDPDGVDSAGRPVDLIGLVTYARSVVAAAERSGCPLPAPGEADLSCSDWLGAPWPLLRLLGVCALIEETTLPAAAAAAVGRASA</sequence>
<protein>
    <submittedName>
        <fullName evidence="1">Uncharacterized protein</fullName>
    </submittedName>
</protein>
<accession>A0A1H3P9U2</accession>
<reference evidence="2" key="1">
    <citation type="submission" date="2016-10" db="EMBL/GenBank/DDBJ databases">
        <authorList>
            <person name="Varghese N."/>
            <person name="Submissions S."/>
        </authorList>
    </citation>
    <scope>NUCLEOTIDE SEQUENCE [LARGE SCALE GENOMIC DNA]</scope>
    <source>
        <strain evidence="2">DSM 45245</strain>
    </source>
</reference>
<name>A0A1H3P9U2_9ACTN</name>
<dbReference type="OrthoDB" id="3831302at2"/>
<organism evidence="1 2">
    <name type="scientific">Micromonospora pattaloongensis</name>
    <dbReference type="NCBI Taxonomy" id="405436"/>
    <lineage>
        <taxon>Bacteria</taxon>
        <taxon>Bacillati</taxon>
        <taxon>Actinomycetota</taxon>
        <taxon>Actinomycetes</taxon>
        <taxon>Micromonosporales</taxon>
        <taxon>Micromonosporaceae</taxon>
        <taxon>Micromonospora</taxon>
    </lineage>
</organism>
<gene>
    <name evidence="1" type="ORF">SAMN05444365_104399</name>
</gene>
<dbReference type="Proteomes" id="UP000242415">
    <property type="component" value="Unassembled WGS sequence"/>
</dbReference>
<dbReference type="InterPro" id="IPR045647">
    <property type="entry name" value="DUF6401"/>
</dbReference>
<dbReference type="RefSeq" id="WP_091556527.1">
    <property type="nucleotide sequence ID" value="NZ_FNPH01000004.1"/>
</dbReference>
<keyword evidence="2" id="KW-1185">Reference proteome</keyword>
<dbReference type="AlphaFoldDB" id="A0A1H3P9U2"/>
<proteinExistence type="predicted"/>
<dbReference type="Pfam" id="PF19939">
    <property type="entry name" value="DUF6401"/>
    <property type="match status" value="1"/>
</dbReference>
<evidence type="ECO:0000313" key="2">
    <source>
        <dbReference type="Proteomes" id="UP000242415"/>
    </source>
</evidence>
<evidence type="ECO:0000313" key="1">
    <source>
        <dbReference type="EMBL" id="SDY97810.1"/>
    </source>
</evidence>